<dbReference type="Proteomes" id="UP000012081">
    <property type="component" value="Unassembled WGS sequence"/>
</dbReference>
<evidence type="ECO:0000313" key="2">
    <source>
        <dbReference type="Proteomes" id="UP000012081"/>
    </source>
</evidence>
<reference evidence="1 2" key="1">
    <citation type="submission" date="2013-03" db="EMBL/GenBank/DDBJ databases">
        <title>Assembly of a new bacterial strain Brevibacillus borstelensis AK1.</title>
        <authorList>
            <person name="Rajan I."/>
            <person name="PoliReddy D."/>
            <person name="Sugumar T."/>
            <person name="Rathinam K."/>
            <person name="Alqarawi S."/>
            <person name="Khalil A.B."/>
            <person name="Sivakumar N."/>
        </authorList>
    </citation>
    <scope>NUCLEOTIDE SEQUENCE [LARGE SCALE GENOMIC DNA]</scope>
    <source>
        <strain evidence="1 2">AK1</strain>
    </source>
</reference>
<proteinExistence type="predicted"/>
<accession>M8EGZ3</accession>
<dbReference type="AlphaFoldDB" id="M8EGZ3"/>
<dbReference type="STRING" id="1300222.I532_03985"/>
<dbReference type="EMBL" id="APBN01000001">
    <property type="protein sequence ID" value="EMT54735.1"/>
    <property type="molecule type" value="Genomic_DNA"/>
</dbReference>
<sequence length="84" mass="9905">MKLYLKSILKGCDWMQWMAKFLIVGDIITLNRHAYRILSISKGIGVYTMMVESVRYRTVKEALFYPSEFVSVKKDSEIVKNERH</sequence>
<organism evidence="1 2">
    <name type="scientific">Brevibacillus borstelensis AK1</name>
    <dbReference type="NCBI Taxonomy" id="1300222"/>
    <lineage>
        <taxon>Bacteria</taxon>
        <taxon>Bacillati</taxon>
        <taxon>Bacillota</taxon>
        <taxon>Bacilli</taxon>
        <taxon>Bacillales</taxon>
        <taxon>Paenibacillaceae</taxon>
        <taxon>Brevibacillus</taxon>
    </lineage>
</organism>
<gene>
    <name evidence="1" type="ORF">I532_03985</name>
</gene>
<comment type="caution">
    <text evidence="1">The sequence shown here is derived from an EMBL/GenBank/DDBJ whole genome shotgun (WGS) entry which is preliminary data.</text>
</comment>
<protein>
    <submittedName>
        <fullName evidence="1">Uncharacterized protein</fullName>
    </submittedName>
</protein>
<keyword evidence="2" id="KW-1185">Reference proteome</keyword>
<name>M8EGZ3_9BACL</name>
<evidence type="ECO:0000313" key="1">
    <source>
        <dbReference type="EMBL" id="EMT54735.1"/>
    </source>
</evidence>